<organism evidence="1 2">
    <name type="scientific">Desulfovibrio psychrotolerans</name>
    <dbReference type="NCBI Taxonomy" id="415242"/>
    <lineage>
        <taxon>Bacteria</taxon>
        <taxon>Pseudomonadati</taxon>
        <taxon>Thermodesulfobacteriota</taxon>
        <taxon>Desulfovibrionia</taxon>
        <taxon>Desulfovibrionales</taxon>
        <taxon>Desulfovibrionaceae</taxon>
        <taxon>Desulfovibrio</taxon>
    </lineage>
</organism>
<dbReference type="Proteomes" id="UP000503820">
    <property type="component" value="Unassembled WGS sequence"/>
</dbReference>
<comment type="caution">
    <text evidence="1">The sequence shown here is derived from an EMBL/GenBank/DDBJ whole genome shotgun (WGS) entry which is preliminary data.</text>
</comment>
<dbReference type="EMBL" id="BLVP01000003">
    <property type="protein sequence ID" value="GFM36251.1"/>
    <property type="molecule type" value="Genomic_DNA"/>
</dbReference>
<keyword evidence="2" id="KW-1185">Reference proteome</keyword>
<name>A0A7J0BST3_9BACT</name>
<protein>
    <submittedName>
        <fullName evidence="1">Uncharacterized protein</fullName>
    </submittedName>
</protein>
<accession>A0A7J0BST3</accession>
<proteinExistence type="predicted"/>
<dbReference type="AlphaFoldDB" id="A0A7J0BST3"/>
<gene>
    <name evidence="1" type="ORF">DSM19430T_09350</name>
</gene>
<sequence>MQNTLDETIAAALATNATTTVRFNEQPEVQSSTAPLPAPPIAMAVDVSHLGSDLSVHQYPYSNSPGTAVQQRGFIQAANQQERLQRAAASADKQFHLARIREDIRYRAIWELPPPLHSPIQFPLGDLPETLQVILLQSCGYPVKLLS</sequence>
<evidence type="ECO:0000313" key="2">
    <source>
        <dbReference type="Proteomes" id="UP000503820"/>
    </source>
</evidence>
<evidence type="ECO:0000313" key="1">
    <source>
        <dbReference type="EMBL" id="GFM36251.1"/>
    </source>
</evidence>
<reference evidence="1 2" key="1">
    <citation type="submission" date="2020-05" db="EMBL/GenBank/DDBJ databases">
        <title>Draft genome sequence of Desulfovibrio psychrotolerans JS1T.</title>
        <authorList>
            <person name="Ueno A."/>
            <person name="Tamazawa S."/>
            <person name="Tamamura S."/>
            <person name="Murakami T."/>
            <person name="Kiyama T."/>
            <person name="Inomata H."/>
            <person name="Amano Y."/>
            <person name="Miyakawa K."/>
            <person name="Tamaki H."/>
            <person name="Naganuma T."/>
            <person name="Kaneko K."/>
        </authorList>
    </citation>
    <scope>NUCLEOTIDE SEQUENCE [LARGE SCALE GENOMIC DNA]</scope>
    <source>
        <strain evidence="1 2">JS1</strain>
    </source>
</reference>